<keyword evidence="5 8" id="KW-0812">Transmembrane</keyword>
<feature type="transmembrane region" description="Helical" evidence="8">
    <location>
        <begin position="336"/>
        <end position="353"/>
    </location>
</feature>
<feature type="transmembrane region" description="Helical" evidence="8">
    <location>
        <begin position="209"/>
        <end position="231"/>
    </location>
</feature>
<dbReference type="Pfam" id="PF13231">
    <property type="entry name" value="PMT_2"/>
    <property type="match status" value="1"/>
</dbReference>
<dbReference type="PANTHER" id="PTHR33908:SF11">
    <property type="entry name" value="MEMBRANE PROTEIN"/>
    <property type="match status" value="1"/>
</dbReference>
<feature type="transmembrane region" description="Helical" evidence="8">
    <location>
        <begin position="388"/>
        <end position="406"/>
    </location>
</feature>
<protein>
    <submittedName>
        <fullName evidence="10">Phospholipid carrier-dependent glycosyltransferase</fullName>
    </submittedName>
</protein>
<keyword evidence="11" id="KW-1185">Reference proteome</keyword>
<feature type="transmembrane region" description="Helical" evidence="8">
    <location>
        <begin position="418"/>
        <end position="443"/>
    </location>
</feature>
<evidence type="ECO:0000256" key="1">
    <source>
        <dbReference type="ARBA" id="ARBA00004651"/>
    </source>
</evidence>
<dbReference type="InterPro" id="IPR050297">
    <property type="entry name" value="LipidA_mod_glycosyltrf_83"/>
</dbReference>
<feature type="transmembrane region" description="Helical" evidence="8">
    <location>
        <begin position="92"/>
        <end position="109"/>
    </location>
</feature>
<evidence type="ECO:0000256" key="6">
    <source>
        <dbReference type="ARBA" id="ARBA00022989"/>
    </source>
</evidence>
<dbReference type="KEGG" id="mgk:FSB76_07170"/>
<feature type="domain" description="Glycosyltransferase RgtA/B/C/D-like" evidence="9">
    <location>
        <begin position="65"/>
        <end position="224"/>
    </location>
</feature>
<feature type="transmembrane region" description="Helical" evidence="8">
    <location>
        <begin position="274"/>
        <end position="298"/>
    </location>
</feature>
<dbReference type="RefSeq" id="WP_147052932.1">
    <property type="nucleotide sequence ID" value="NZ_CP042437.1"/>
</dbReference>
<sequence>MNPDTATTQTKWIYLFIGVAVVINFTGLFTTIMGPDPSLYATIAKNMVLRNNYTDLYAWGTDWLDKPHFPFWVIALFFKCFGFKTWAYKLPAILFMMMGVVYTYCLAKALYNKQIALWAVLILLTAQHIILSNTDVRAEAYLTGLIIASVYHFYKAQNGNNIWHLVLACVFTACAVMTKGMFALITIGGAIAGHLLITRQWKQLFHWRWLLAMVLILIFILPEIWCLYQQFDVHPEKVVFGHTGGSGVKFFFWDSQFGRFFNTGPIKGSGDPSFFIHTTLWAFLPWSLLLFVAVFQFIKKGAKNAKAHEWYCICGALLTFLLFSASQFQLPHYLNIVFPFFAIITAQYLYGLASPKNIKAVQITQTVVITIMLIIIATLGYFFRPSAFNWLTGAIILVFVLLLFLLPGRISTGMQQAIFKTALASFIVNLFLNLCFYPALLLYQGGSEAAIYINSNKPDNLPVYVAAGQFHDDFNFYLNKSFKETTPDGMANLPNQVILYADAGLLKEYVNKGFNVKPLKIFKSYAITHLAPAFLNKATRDKELYDMEVAIVQSPKK</sequence>
<evidence type="ECO:0000313" key="10">
    <source>
        <dbReference type="EMBL" id="QEC75742.1"/>
    </source>
</evidence>
<evidence type="ECO:0000256" key="7">
    <source>
        <dbReference type="ARBA" id="ARBA00023136"/>
    </source>
</evidence>
<evidence type="ECO:0000256" key="8">
    <source>
        <dbReference type="SAM" id="Phobius"/>
    </source>
</evidence>
<feature type="transmembrane region" description="Helical" evidence="8">
    <location>
        <begin position="166"/>
        <end position="197"/>
    </location>
</feature>
<accession>A0A5B8VXS4</accession>
<dbReference type="EMBL" id="CP042437">
    <property type="protein sequence ID" value="QEC75742.1"/>
    <property type="molecule type" value="Genomic_DNA"/>
</dbReference>
<keyword evidence="7 8" id="KW-0472">Membrane</keyword>
<proteinExistence type="predicted"/>
<feature type="transmembrane region" description="Helical" evidence="8">
    <location>
        <begin position="310"/>
        <end position="330"/>
    </location>
</feature>
<gene>
    <name evidence="10" type="ORF">FSB76_07170</name>
</gene>
<keyword evidence="4 10" id="KW-0808">Transferase</keyword>
<dbReference type="GO" id="GO:0005886">
    <property type="term" value="C:plasma membrane"/>
    <property type="evidence" value="ECO:0007669"/>
    <property type="project" value="UniProtKB-SubCell"/>
</dbReference>
<feature type="transmembrane region" description="Helical" evidence="8">
    <location>
        <begin position="360"/>
        <end position="382"/>
    </location>
</feature>
<dbReference type="PANTHER" id="PTHR33908">
    <property type="entry name" value="MANNOSYLTRANSFERASE YKCB-RELATED"/>
    <property type="match status" value="1"/>
</dbReference>
<keyword evidence="2" id="KW-1003">Cell membrane</keyword>
<keyword evidence="3" id="KW-0328">Glycosyltransferase</keyword>
<evidence type="ECO:0000259" key="9">
    <source>
        <dbReference type="Pfam" id="PF13231"/>
    </source>
</evidence>
<dbReference type="GO" id="GO:0009103">
    <property type="term" value="P:lipopolysaccharide biosynthetic process"/>
    <property type="evidence" value="ECO:0007669"/>
    <property type="project" value="UniProtKB-ARBA"/>
</dbReference>
<feature type="transmembrane region" description="Helical" evidence="8">
    <location>
        <begin position="115"/>
        <end position="131"/>
    </location>
</feature>
<evidence type="ECO:0000256" key="5">
    <source>
        <dbReference type="ARBA" id="ARBA00022692"/>
    </source>
</evidence>
<dbReference type="AlphaFoldDB" id="A0A5B8VXS4"/>
<evidence type="ECO:0000256" key="4">
    <source>
        <dbReference type="ARBA" id="ARBA00022679"/>
    </source>
</evidence>
<dbReference type="GO" id="GO:0016763">
    <property type="term" value="F:pentosyltransferase activity"/>
    <property type="evidence" value="ECO:0007669"/>
    <property type="project" value="TreeGrafter"/>
</dbReference>
<reference evidence="10 11" key="1">
    <citation type="journal article" date="2013" name="J. Microbiol.">
        <title>Mucilaginibacter ginsenosidivorax sp. nov., with ginsenoside converting activity isolated from sediment.</title>
        <authorList>
            <person name="Kim J.K."/>
            <person name="Choi T.E."/>
            <person name="Liu Q.M."/>
            <person name="Park H.Y."/>
            <person name="Yi T.H."/>
            <person name="Yoon M.H."/>
            <person name="Kim S.C."/>
            <person name="Im W.T."/>
        </authorList>
    </citation>
    <scope>NUCLEOTIDE SEQUENCE [LARGE SCALE GENOMIC DNA]</scope>
    <source>
        <strain evidence="10 11">KHI28</strain>
    </source>
</reference>
<dbReference type="InterPro" id="IPR038731">
    <property type="entry name" value="RgtA/B/C-like"/>
</dbReference>
<evidence type="ECO:0000313" key="11">
    <source>
        <dbReference type="Proteomes" id="UP000321362"/>
    </source>
</evidence>
<dbReference type="Proteomes" id="UP000321362">
    <property type="component" value="Chromosome"/>
</dbReference>
<name>A0A5B8VXS4_9SPHI</name>
<organism evidence="10 11">
    <name type="scientific">Mucilaginibacter ginsenosidivorax</name>
    <dbReference type="NCBI Taxonomy" id="862126"/>
    <lineage>
        <taxon>Bacteria</taxon>
        <taxon>Pseudomonadati</taxon>
        <taxon>Bacteroidota</taxon>
        <taxon>Sphingobacteriia</taxon>
        <taxon>Sphingobacteriales</taxon>
        <taxon>Sphingobacteriaceae</taxon>
        <taxon>Mucilaginibacter</taxon>
    </lineage>
</organism>
<evidence type="ECO:0000256" key="2">
    <source>
        <dbReference type="ARBA" id="ARBA00022475"/>
    </source>
</evidence>
<keyword evidence="6 8" id="KW-1133">Transmembrane helix</keyword>
<feature type="transmembrane region" description="Helical" evidence="8">
    <location>
        <begin position="12"/>
        <end position="32"/>
    </location>
</feature>
<dbReference type="OrthoDB" id="9178203at2"/>
<evidence type="ECO:0000256" key="3">
    <source>
        <dbReference type="ARBA" id="ARBA00022676"/>
    </source>
</evidence>
<comment type="subcellular location">
    <subcellularLocation>
        <location evidence="1">Cell membrane</location>
        <topology evidence="1">Multi-pass membrane protein</topology>
    </subcellularLocation>
</comment>